<dbReference type="InterPro" id="IPR001086">
    <property type="entry name" value="Preph_deHydtase"/>
</dbReference>
<dbReference type="CDD" id="cd13631">
    <property type="entry name" value="PBP2_Ct-PDT_like"/>
    <property type="match status" value="1"/>
</dbReference>
<evidence type="ECO:0000313" key="10">
    <source>
        <dbReference type="EMBL" id="ELR69643.1"/>
    </source>
</evidence>
<dbReference type="PROSITE" id="PS51171">
    <property type="entry name" value="PREPHENATE_DEHYDR_3"/>
    <property type="match status" value="1"/>
</dbReference>
<sequence length="276" mass="30889">MKVAIQGIRGAFHEVAAKKHFDNDISIVECLTFKSLCDALKDGKVDHAVMAIENTIAGSILGNYSLIRDYRFHVIGEVYLNIKMNLLTLPGVALKNIKTVESHPIALQQCKEFLYEQLSHAVLRESNDTAESARDLGISGDTTKAVIAADRCARLYGLEIKRAGIETNKQNFTRFLALSRVPVKDNSNNKASISLQLGHEPGTLADILTIFKANGANLTKIQSVPVIGKPYEYHFHIDFEWEDYSRYEKTMEEVEDKALSLHLLGEYKKAFFGLNE</sequence>
<keyword evidence="5" id="KW-0584">Phenylalanine biosynthesis</keyword>
<dbReference type="PANTHER" id="PTHR21022">
    <property type="entry name" value="PREPHENATE DEHYDRATASE P PROTEIN"/>
    <property type="match status" value="1"/>
</dbReference>
<dbReference type="Gene3D" id="3.40.190.10">
    <property type="entry name" value="Periplasmic binding protein-like II"/>
    <property type="match status" value="2"/>
</dbReference>
<evidence type="ECO:0000259" key="9">
    <source>
        <dbReference type="PROSITE" id="PS51671"/>
    </source>
</evidence>
<dbReference type="SUPFAM" id="SSF53850">
    <property type="entry name" value="Periplasmic binding protein-like II"/>
    <property type="match status" value="1"/>
</dbReference>
<evidence type="ECO:0000313" key="11">
    <source>
        <dbReference type="Proteomes" id="UP000011135"/>
    </source>
</evidence>
<evidence type="ECO:0000256" key="3">
    <source>
        <dbReference type="ARBA" id="ARBA00022605"/>
    </source>
</evidence>
<organism evidence="10 11">
    <name type="scientific">Fulvivirga imtechensis AK7</name>
    <dbReference type="NCBI Taxonomy" id="1237149"/>
    <lineage>
        <taxon>Bacteria</taxon>
        <taxon>Pseudomonadati</taxon>
        <taxon>Bacteroidota</taxon>
        <taxon>Cytophagia</taxon>
        <taxon>Cytophagales</taxon>
        <taxon>Fulvivirgaceae</taxon>
        <taxon>Fulvivirga</taxon>
    </lineage>
</organism>
<proteinExistence type="predicted"/>
<keyword evidence="3" id="KW-0028">Amino-acid biosynthesis</keyword>
<dbReference type="STRING" id="1237149.C900_04868"/>
<feature type="domain" description="ACT" evidence="9">
    <location>
        <begin position="192"/>
        <end position="268"/>
    </location>
</feature>
<keyword evidence="6" id="KW-0456">Lyase</keyword>
<dbReference type="EC" id="4.2.1.51" evidence="2"/>
<comment type="pathway">
    <text evidence="1">Amino-acid biosynthesis; L-phenylalanine biosynthesis; phenylpyruvate from prephenate: step 1/1.</text>
</comment>
<dbReference type="GO" id="GO:0009094">
    <property type="term" value="P:L-phenylalanine biosynthetic process"/>
    <property type="evidence" value="ECO:0007669"/>
    <property type="project" value="UniProtKB-UniPathway"/>
</dbReference>
<dbReference type="GO" id="GO:0005737">
    <property type="term" value="C:cytoplasm"/>
    <property type="evidence" value="ECO:0007669"/>
    <property type="project" value="TreeGrafter"/>
</dbReference>
<dbReference type="PANTHER" id="PTHR21022:SF19">
    <property type="entry name" value="PREPHENATE DEHYDRATASE-RELATED"/>
    <property type="match status" value="1"/>
</dbReference>
<dbReference type="SUPFAM" id="SSF55021">
    <property type="entry name" value="ACT-like"/>
    <property type="match status" value="1"/>
</dbReference>
<name>L8JN37_9BACT</name>
<protein>
    <recommendedName>
        <fullName evidence="2">prephenate dehydratase</fullName>
        <ecNumber evidence="2">4.2.1.51</ecNumber>
    </recommendedName>
</protein>
<evidence type="ECO:0000256" key="5">
    <source>
        <dbReference type="ARBA" id="ARBA00023222"/>
    </source>
</evidence>
<accession>L8JN37</accession>
<dbReference type="GO" id="GO:0004664">
    <property type="term" value="F:prephenate dehydratase activity"/>
    <property type="evidence" value="ECO:0007669"/>
    <property type="project" value="UniProtKB-EC"/>
</dbReference>
<dbReference type="Pfam" id="PF00800">
    <property type="entry name" value="PDT"/>
    <property type="match status" value="1"/>
</dbReference>
<dbReference type="Proteomes" id="UP000011135">
    <property type="component" value="Unassembled WGS sequence"/>
</dbReference>
<evidence type="ECO:0000256" key="1">
    <source>
        <dbReference type="ARBA" id="ARBA00004741"/>
    </source>
</evidence>
<evidence type="ECO:0000256" key="4">
    <source>
        <dbReference type="ARBA" id="ARBA00023141"/>
    </source>
</evidence>
<dbReference type="Gene3D" id="3.30.70.260">
    <property type="match status" value="1"/>
</dbReference>
<gene>
    <name evidence="10" type="ORF">C900_04868</name>
</gene>
<dbReference type="RefSeq" id="WP_009582021.1">
    <property type="nucleotide sequence ID" value="NZ_AMZN01000070.1"/>
</dbReference>
<evidence type="ECO:0000256" key="7">
    <source>
        <dbReference type="ARBA" id="ARBA00047848"/>
    </source>
</evidence>
<dbReference type="OrthoDB" id="9802281at2"/>
<keyword evidence="4" id="KW-0057">Aromatic amino acid biosynthesis</keyword>
<dbReference type="eggNOG" id="COG0077">
    <property type="taxonomic scope" value="Bacteria"/>
</dbReference>
<comment type="caution">
    <text evidence="10">The sequence shown here is derived from an EMBL/GenBank/DDBJ whole genome shotgun (WGS) entry which is preliminary data.</text>
</comment>
<dbReference type="InterPro" id="IPR045865">
    <property type="entry name" value="ACT-like_dom_sf"/>
</dbReference>
<reference evidence="10 11" key="1">
    <citation type="submission" date="2012-12" db="EMBL/GenBank/DDBJ databases">
        <title>Genome assembly of Fulvivirga imtechensis AK7.</title>
        <authorList>
            <person name="Nupur N."/>
            <person name="Khatri I."/>
            <person name="Kumar R."/>
            <person name="Subramanian S."/>
            <person name="Pinnaka A."/>
        </authorList>
    </citation>
    <scope>NUCLEOTIDE SEQUENCE [LARGE SCALE GENOMIC DNA]</scope>
    <source>
        <strain evidence="10 11">AK7</strain>
    </source>
</reference>
<dbReference type="PATRIC" id="fig|1237149.3.peg.4336"/>
<dbReference type="UniPathway" id="UPA00121">
    <property type="reaction ID" value="UER00345"/>
</dbReference>
<dbReference type="PROSITE" id="PS51671">
    <property type="entry name" value="ACT"/>
    <property type="match status" value="1"/>
</dbReference>
<feature type="domain" description="Prephenate dehydratase" evidence="8">
    <location>
        <begin position="2"/>
        <end position="180"/>
    </location>
</feature>
<dbReference type="EMBL" id="AMZN01000070">
    <property type="protein sequence ID" value="ELR69643.1"/>
    <property type="molecule type" value="Genomic_DNA"/>
</dbReference>
<evidence type="ECO:0000256" key="2">
    <source>
        <dbReference type="ARBA" id="ARBA00013147"/>
    </source>
</evidence>
<evidence type="ECO:0000256" key="6">
    <source>
        <dbReference type="ARBA" id="ARBA00023239"/>
    </source>
</evidence>
<comment type="catalytic activity">
    <reaction evidence="7">
        <text>prephenate + H(+) = 3-phenylpyruvate + CO2 + H2O</text>
        <dbReference type="Rhea" id="RHEA:21648"/>
        <dbReference type="ChEBI" id="CHEBI:15377"/>
        <dbReference type="ChEBI" id="CHEBI:15378"/>
        <dbReference type="ChEBI" id="CHEBI:16526"/>
        <dbReference type="ChEBI" id="CHEBI:18005"/>
        <dbReference type="ChEBI" id="CHEBI:29934"/>
        <dbReference type="EC" id="4.2.1.51"/>
    </reaction>
</comment>
<dbReference type="AlphaFoldDB" id="L8JN37"/>
<keyword evidence="11" id="KW-1185">Reference proteome</keyword>
<dbReference type="InterPro" id="IPR002912">
    <property type="entry name" value="ACT_dom"/>
</dbReference>
<evidence type="ECO:0000259" key="8">
    <source>
        <dbReference type="PROSITE" id="PS51171"/>
    </source>
</evidence>
<dbReference type="CDD" id="cd04905">
    <property type="entry name" value="ACT_CM-PDT"/>
    <property type="match status" value="1"/>
</dbReference>